<name>S5LVL5_9MOLU</name>
<dbReference type="STRING" id="1276221.SDIMI_v3c01700"/>
<feature type="transmembrane region" description="Helical" evidence="2">
    <location>
        <begin position="41"/>
        <end position="65"/>
    </location>
</feature>
<dbReference type="AlphaFoldDB" id="S5LVL5"/>
<feature type="region of interest" description="Disordered" evidence="1">
    <location>
        <begin position="261"/>
        <end position="316"/>
    </location>
</feature>
<feature type="transmembrane region" description="Helical" evidence="2">
    <location>
        <begin position="7"/>
        <end position="29"/>
    </location>
</feature>
<feature type="region of interest" description="Disordered" evidence="1">
    <location>
        <begin position="226"/>
        <end position="249"/>
    </location>
</feature>
<keyword evidence="2" id="KW-0812">Transmembrane</keyword>
<evidence type="ECO:0000313" key="4">
    <source>
        <dbReference type="Proteomes" id="UP000014983"/>
    </source>
</evidence>
<dbReference type="EMBL" id="CP005076">
    <property type="protein sequence ID" value="AGR41874.1"/>
    <property type="molecule type" value="Genomic_DNA"/>
</dbReference>
<dbReference type="HOGENOM" id="CLU_933530_0_0_14"/>
<dbReference type="RefSeq" id="WP_020836107.1">
    <property type="nucleotide sequence ID" value="NC_021833.1"/>
</dbReference>
<feature type="compositionally biased region" description="Basic and acidic residues" evidence="1">
    <location>
        <begin position="268"/>
        <end position="277"/>
    </location>
</feature>
<dbReference type="OrthoDB" id="389749at2"/>
<keyword evidence="2" id="KW-0472">Membrane</keyword>
<dbReference type="PATRIC" id="fig|1276221.3.peg.167"/>
<evidence type="ECO:0000313" key="3">
    <source>
        <dbReference type="EMBL" id="AGR41874.1"/>
    </source>
</evidence>
<protein>
    <recommendedName>
        <fullName evidence="5">Transmembrane protein</fullName>
    </recommendedName>
</protein>
<dbReference type="InParanoid" id="S5LVL5"/>
<evidence type="ECO:0000256" key="2">
    <source>
        <dbReference type="SAM" id="Phobius"/>
    </source>
</evidence>
<dbReference type="KEGG" id="sdi:SDIMI_v3c01700"/>
<keyword evidence="4" id="KW-1185">Reference proteome</keyword>
<evidence type="ECO:0008006" key="5">
    <source>
        <dbReference type="Google" id="ProtNLM"/>
    </source>
</evidence>
<gene>
    <name evidence="3" type="ORF">SDIMI_v3c01700</name>
</gene>
<reference evidence="3 4" key="1">
    <citation type="journal article" date="2013" name="Genome Biol. Evol.">
        <title>Comparison of metabolic capacities and inference of gene content evolution in mosquito-associated Spiroplasma diminutum and S. taiwanense.</title>
        <authorList>
            <person name="Lo W.S."/>
            <person name="Ku C."/>
            <person name="Chen L.L."/>
            <person name="Chang T.H."/>
            <person name="Kuo C.H."/>
        </authorList>
    </citation>
    <scope>NUCLEOTIDE SEQUENCE [LARGE SCALE GENOMIC DNA]</scope>
    <source>
        <strain evidence="3">CUAS-1</strain>
    </source>
</reference>
<feature type="compositionally biased region" description="Low complexity" evidence="1">
    <location>
        <begin position="285"/>
        <end position="297"/>
    </location>
</feature>
<evidence type="ECO:0000256" key="1">
    <source>
        <dbReference type="SAM" id="MobiDB-lite"/>
    </source>
</evidence>
<feature type="transmembrane region" description="Helical" evidence="2">
    <location>
        <begin position="72"/>
        <end position="91"/>
    </location>
</feature>
<proteinExistence type="predicted"/>
<accession>S5LVL5</accession>
<feature type="transmembrane region" description="Helical" evidence="2">
    <location>
        <begin position="103"/>
        <end position="124"/>
    </location>
</feature>
<feature type="compositionally biased region" description="Basic and acidic residues" evidence="1">
    <location>
        <begin position="298"/>
        <end position="316"/>
    </location>
</feature>
<organism evidence="3 4">
    <name type="scientific">Spiroplasma diminutum CUAS-1</name>
    <dbReference type="NCBI Taxonomy" id="1276221"/>
    <lineage>
        <taxon>Bacteria</taxon>
        <taxon>Bacillati</taxon>
        <taxon>Mycoplasmatota</taxon>
        <taxon>Mollicutes</taxon>
        <taxon>Entomoplasmatales</taxon>
        <taxon>Spiroplasmataceae</taxon>
        <taxon>Spiroplasma</taxon>
    </lineage>
</organism>
<keyword evidence="2" id="KW-1133">Transmembrane helix</keyword>
<dbReference type="Proteomes" id="UP000014983">
    <property type="component" value="Chromosome"/>
</dbReference>
<sequence>MRRIRYWRFIIMSIISVFLIFVIPWISIIDGPKVIFSSSNFNTISLLILISGIVYLSAGFLANGLKNKPGKIFGVVNAVIGFWIIILLSINTFIDSIGIHYKLIYFMPIFSLLTVDLVLAIIHISIKPVQVQQKTAQVQQQTAQPEDSDDGAIVNINSTPTQDVSELKNKIMNMKSGLSKSYEEAIDEIERTGALNGLDMSSLLKDEGDINENKIIPYSIEDNQQFEQQSNQQFEQQNNQQFQQQNNQQIEQQNYQQFEEQNNQHQEYYPRRKDSSHLQDPLANSSSDYESIHSSSLSRKDYKFKSRRIDIDDNKH</sequence>